<dbReference type="EMBL" id="OL702939">
    <property type="protein sequence ID" value="UMO77231.1"/>
    <property type="molecule type" value="Genomic_DNA"/>
</dbReference>
<reference evidence="1 2" key="1">
    <citation type="submission" date="2021-12" db="EMBL/GenBank/DDBJ databases">
        <title>Characterization of bacteriophage vB_SmaM_Ps15 infective to Stenotrophomonas maltophila clinical ocular isolates.</title>
        <authorList>
            <person name="Damnjanovic D."/>
            <person name="Vazquez-Campos X."/>
            <person name="Elliott L."/>
            <person name="Willcox M."/>
            <person name="Bridge W.J."/>
        </authorList>
    </citation>
    <scope>NUCLEOTIDE SEQUENCE [LARGE SCALE GENOMIC DNA]</scope>
</reference>
<organism evidence="1 2">
    <name type="scientific">Stenotrophomonas maltophilia phage vB_SmaM_Ps15</name>
    <dbReference type="NCBI Taxonomy" id="3071007"/>
    <lineage>
        <taxon>Viruses</taxon>
        <taxon>Duplodnaviria</taxon>
        <taxon>Heunggongvirae</taxon>
        <taxon>Uroviricota</taxon>
        <taxon>Caudoviricetes</taxon>
        <taxon>Menderavirus</taxon>
        <taxon>Menderavirus Ps15</taxon>
    </lineage>
</organism>
<protein>
    <submittedName>
        <fullName evidence="1">Uncharacterized protein</fullName>
    </submittedName>
</protein>
<dbReference type="Proteomes" id="UP000829466">
    <property type="component" value="Segment"/>
</dbReference>
<proteinExistence type="predicted"/>
<evidence type="ECO:0000313" key="1">
    <source>
        <dbReference type="EMBL" id="UMO77231.1"/>
    </source>
</evidence>
<accession>A0AAE9FML5</accession>
<name>A0AAE9FML5_9CAUD</name>
<evidence type="ECO:0000313" key="2">
    <source>
        <dbReference type="Proteomes" id="UP000829466"/>
    </source>
</evidence>
<gene>
    <name evidence="1" type="ORF">SmaMPs15_000080</name>
</gene>
<keyword evidence="2" id="KW-1185">Reference proteome</keyword>
<sequence length="83" mass="9515">MKFNYKGWKVSLNLYPDETVFPAIRPNDPYAVDHWVGYTCGLSMAKDHKCGLLYSNSCDLFLGVPVIFIKALWQIYTHAKSNL</sequence>